<reference evidence="1" key="1">
    <citation type="submission" date="2023-04" db="EMBL/GenBank/DDBJ databases">
        <title>A chromosome-level genome assembly of the parasitoid wasp Eretmocerus hayati.</title>
        <authorList>
            <person name="Zhong Y."/>
            <person name="Liu S."/>
            <person name="Liu Y."/>
        </authorList>
    </citation>
    <scope>NUCLEOTIDE SEQUENCE</scope>
    <source>
        <strain evidence="1">ZJU_SS_LIU_2023</strain>
    </source>
</reference>
<dbReference type="Proteomes" id="UP001239111">
    <property type="component" value="Chromosome 2"/>
</dbReference>
<evidence type="ECO:0000313" key="1">
    <source>
        <dbReference type="EMBL" id="KAJ8679377.1"/>
    </source>
</evidence>
<evidence type="ECO:0000313" key="2">
    <source>
        <dbReference type="Proteomes" id="UP001239111"/>
    </source>
</evidence>
<dbReference type="EMBL" id="CM056742">
    <property type="protein sequence ID" value="KAJ8679377.1"/>
    <property type="molecule type" value="Genomic_DNA"/>
</dbReference>
<comment type="caution">
    <text evidence="1">The sequence shown here is derived from an EMBL/GenBank/DDBJ whole genome shotgun (WGS) entry which is preliminary data.</text>
</comment>
<organism evidence="1 2">
    <name type="scientific">Eretmocerus hayati</name>
    <dbReference type="NCBI Taxonomy" id="131215"/>
    <lineage>
        <taxon>Eukaryota</taxon>
        <taxon>Metazoa</taxon>
        <taxon>Ecdysozoa</taxon>
        <taxon>Arthropoda</taxon>
        <taxon>Hexapoda</taxon>
        <taxon>Insecta</taxon>
        <taxon>Pterygota</taxon>
        <taxon>Neoptera</taxon>
        <taxon>Endopterygota</taxon>
        <taxon>Hymenoptera</taxon>
        <taxon>Apocrita</taxon>
        <taxon>Proctotrupomorpha</taxon>
        <taxon>Chalcidoidea</taxon>
        <taxon>Aphelinidae</taxon>
        <taxon>Aphelininae</taxon>
        <taxon>Eretmocerus</taxon>
    </lineage>
</organism>
<proteinExistence type="predicted"/>
<keyword evidence="2" id="KW-1185">Reference proteome</keyword>
<gene>
    <name evidence="1" type="ORF">QAD02_015164</name>
</gene>
<sequence length="187" mass="21276">MNGAELLSRFPGWMPLLLLLLLVSDGPKWVRSLPCTDCTTIDGIEIEESQKTKSVGSATQKLTEQHPATKGYWIEPMQGLKVGLTSNELSIRFSPFSRSNGKPMMVQMPMKMAEIKWMLLRSILVGKVAIVLILIRTLMMMKGQQDTKIVVLRAPQKEMHEHFYHHMEDPEDSKPGWLGKGPEWFLK</sequence>
<accession>A0ACC2PA96</accession>
<name>A0ACC2PA96_9HYME</name>
<protein>
    <submittedName>
        <fullName evidence="1">Uncharacterized protein</fullName>
    </submittedName>
</protein>